<dbReference type="GO" id="GO:0003677">
    <property type="term" value="F:DNA binding"/>
    <property type="evidence" value="ECO:0007669"/>
    <property type="project" value="UniProtKB-KW"/>
</dbReference>
<gene>
    <name evidence="1" type="ORF">ROHU_019913</name>
</gene>
<keyword evidence="1" id="KW-0238">DNA-binding</keyword>
<evidence type="ECO:0000313" key="2">
    <source>
        <dbReference type="Proteomes" id="UP000290572"/>
    </source>
</evidence>
<dbReference type="Proteomes" id="UP000290572">
    <property type="component" value="Unassembled WGS sequence"/>
</dbReference>
<dbReference type="EMBL" id="QBIY01011987">
    <property type="protein sequence ID" value="RXN27628.1"/>
    <property type="molecule type" value="Genomic_DNA"/>
</dbReference>
<proteinExistence type="predicted"/>
<protein>
    <submittedName>
        <fullName evidence="1">Homeobox Meis1 isoform X1</fullName>
    </submittedName>
</protein>
<name>A0A498N0C1_LABRO</name>
<dbReference type="AlphaFoldDB" id="A0A498N0C1"/>
<keyword evidence="2" id="KW-1185">Reference proteome</keyword>
<evidence type="ECO:0000313" key="1">
    <source>
        <dbReference type="EMBL" id="RXN27628.1"/>
    </source>
</evidence>
<reference evidence="1 2" key="1">
    <citation type="submission" date="2018-03" db="EMBL/GenBank/DDBJ databases">
        <title>Draft genome sequence of Rohu Carp (Labeo rohita).</title>
        <authorList>
            <person name="Das P."/>
            <person name="Kushwaha B."/>
            <person name="Joshi C.G."/>
            <person name="Kumar D."/>
            <person name="Nagpure N.S."/>
            <person name="Sahoo L."/>
            <person name="Das S.P."/>
            <person name="Bit A."/>
            <person name="Patnaik S."/>
            <person name="Meher P.K."/>
            <person name="Jayasankar P."/>
            <person name="Koringa P.G."/>
            <person name="Patel N.V."/>
            <person name="Hinsu A.T."/>
            <person name="Kumar R."/>
            <person name="Pandey M."/>
            <person name="Agarwal S."/>
            <person name="Srivastava S."/>
            <person name="Singh M."/>
            <person name="Iquebal M.A."/>
            <person name="Jaiswal S."/>
            <person name="Angadi U.B."/>
            <person name="Kumar N."/>
            <person name="Raza M."/>
            <person name="Shah T.M."/>
            <person name="Rai A."/>
            <person name="Jena J.K."/>
        </authorList>
    </citation>
    <scope>NUCLEOTIDE SEQUENCE [LARGE SCALE GENOMIC DNA]</scope>
    <source>
        <strain evidence="1">DASCIFA01</strain>
        <tissue evidence="1">Testis</tissue>
    </source>
</reference>
<accession>A0A498N0C1</accession>
<sequence>MTVEDSRPDGYGTEYRFLVQAAVKCYVQARLQGMPGDYLSHSGPVGMAMGQPGYGASQMPHHPAQLRHGPPMRSYIPGHPHHPAMLMHGGPPHPAMPMSASSPPMFNPGDPTMGGQFMDIHAQ</sequence>
<organism evidence="1 2">
    <name type="scientific">Labeo rohita</name>
    <name type="common">Indian major carp</name>
    <name type="synonym">Cyprinus rohita</name>
    <dbReference type="NCBI Taxonomy" id="84645"/>
    <lineage>
        <taxon>Eukaryota</taxon>
        <taxon>Metazoa</taxon>
        <taxon>Chordata</taxon>
        <taxon>Craniata</taxon>
        <taxon>Vertebrata</taxon>
        <taxon>Euteleostomi</taxon>
        <taxon>Actinopterygii</taxon>
        <taxon>Neopterygii</taxon>
        <taxon>Teleostei</taxon>
        <taxon>Ostariophysi</taxon>
        <taxon>Cypriniformes</taxon>
        <taxon>Cyprinidae</taxon>
        <taxon>Labeoninae</taxon>
        <taxon>Labeonini</taxon>
        <taxon>Labeo</taxon>
    </lineage>
</organism>
<keyword evidence="1" id="KW-0371">Homeobox</keyword>
<dbReference type="STRING" id="84645.A0A498N0C1"/>
<comment type="caution">
    <text evidence="1">The sequence shown here is derived from an EMBL/GenBank/DDBJ whole genome shotgun (WGS) entry which is preliminary data.</text>
</comment>